<comment type="caution">
    <text evidence="2">The sequence shown here is derived from an EMBL/GenBank/DDBJ whole genome shotgun (WGS) entry which is preliminary data.</text>
</comment>
<name>A0ABD3A372_9GENT</name>
<accession>A0ABD3A372</accession>
<dbReference type="EMBL" id="JBJUIK010000006">
    <property type="protein sequence ID" value="KAL3524897.1"/>
    <property type="molecule type" value="Genomic_DNA"/>
</dbReference>
<evidence type="ECO:0000313" key="3">
    <source>
        <dbReference type="Proteomes" id="UP001630127"/>
    </source>
</evidence>
<dbReference type="Proteomes" id="UP001630127">
    <property type="component" value="Unassembled WGS sequence"/>
</dbReference>
<protein>
    <submittedName>
        <fullName evidence="2">Uncharacterized protein</fullName>
    </submittedName>
</protein>
<dbReference type="AlphaFoldDB" id="A0ABD3A372"/>
<proteinExistence type="predicted"/>
<feature type="region of interest" description="Disordered" evidence="1">
    <location>
        <begin position="60"/>
        <end position="90"/>
    </location>
</feature>
<reference evidence="2 3" key="1">
    <citation type="submission" date="2024-11" db="EMBL/GenBank/DDBJ databases">
        <title>A near-complete genome assembly of Cinchona calisaya.</title>
        <authorList>
            <person name="Lian D.C."/>
            <person name="Zhao X.W."/>
            <person name="Wei L."/>
        </authorList>
    </citation>
    <scope>NUCLEOTIDE SEQUENCE [LARGE SCALE GENOMIC DNA]</scope>
    <source>
        <tissue evidence="2">Nenye</tissue>
    </source>
</reference>
<evidence type="ECO:0000313" key="2">
    <source>
        <dbReference type="EMBL" id="KAL3524897.1"/>
    </source>
</evidence>
<keyword evidence="3" id="KW-1185">Reference proteome</keyword>
<gene>
    <name evidence="2" type="ORF">ACH5RR_013269</name>
</gene>
<sequence length="90" mass="9391">MEKYLRQLHSLACSLIAIGKSMLDTNASTHMTGSPHMLNSVIPYNGSTQVMIADEAKAAQETSVDVSDQGGGGVDDGEHCENGCCGGYGK</sequence>
<organism evidence="2 3">
    <name type="scientific">Cinchona calisaya</name>
    <dbReference type="NCBI Taxonomy" id="153742"/>
    <lineage>
        <taxon>Eukaryota</taxon>
        <taxon>Viridiplantae</taxon>
        <taxon>Streptophyta</taxon>
        <taxon>Embryophyta</taxon>
        <taxon>Tracheophyta</taxon>
        <taxon>Spermatophyta</taxon>
        <taxon>Magnoliopsida</taxon>
        <taxon>eudicotyledons</taxon>
        <taxon>Gunneridae</taxon>
        <taxon>Pentapetalae</taxon>
        <taxon>asterids</taxon>
        <taxon>lamiids</taxon>
        <taxon>Gentianales</taxon>
        <taxon>Rubiaceae</taxon>
        <taxon>Cinchonoideae</taxon>
        <taxon>Cinchoneae</taxon>
        <taxon>Cinchona</taxon>
    </lineage>
</organism>
<evidence type="ECO:0000256" key="1">
    <source>
        <dbReference type="SAM" id="MobiDB-lite"/>
    </source>
</evidence>